<evidence type="ECO:0000256" key="2">
    <source>
        <dbReference type="ARBA" id="ARBA00022448"/>
    </source>
</evidence>
<keyword evidence="8" id="KW-1185">Reference proteome</keyword>
<evidence type="ECO:0000256" key="6">
    <source>
        <dbReference type="SAM" id="Phobius"/>
    </source>
</evidence>
<feature type="non-terminal residue" evidence="7">
    <location>
        <position position="423"/>
    </location>
</feature>
<dbReference type="Pfam" id="PF07690">
    <property type="entry name" value="MFS_1"/>
    <property type="match status" value="1"/>
</dbReference>
<protein>
    <submittedName>
        <fullName evidence="7">MFS transporter like protein</fullName>
    </submittedName>
</protein>
<evidence type="ECO:0000256" key="1">
    <source>
        <dbReference type="ARBA" id="ARBA00004141"/>
    </source>
</evidence>
<comment type="caution">
    <text evidence="7">The sequence shown here is derived from an EMBL/GenBank/DDBJ whole genome shotgun (WGS) entry which is preliminary data.</text>
</comment>
<keyword evidence="5 6" id="KW-0472">Membrane</keyword>
<evidence type="ECO:0000256" key="4">
    <source>
        <dbReference type="ARBA" id="ARBA00022989"/>
    </source>
</evidence>
<dbReference type="GO" id="GO:0016020">
    <property type="term" value="C:membrane"/>
    <property type="evidence" value="ECO:0007669"/>
    <property type="project" value="UniProtKB-SubCell"/>
</dbReference>
<dbReference type="Proteomes" id="UP000033647">
    <property type="component" value="Unassembled WGS sequence"/>
</dbReference>
<gene>
    <name evidence="7" type="ORF">TI39_contig285g00067</name>
</gene>
<dbReference type="GO" id="GO:0022857">
    <property type="term" value="F:transmembrane transporter activity"/>
    <property type="evidence" value="ECO:0007669"/>
    <property type="project" value="InterPro"/>
</dbReference>
<dbReference type="EMBL" id="LAFY01000277">
    <property type="protein sequence ID" value="KJY01576.1"/>
    <property type="molecule type" value="Genomic_DNA"/>
</dbReference>
<dbReference type="OrthoDB" id="2985014at2759"/>
<evidence type="ECO:0000313" key="8">
    <source>
        <dbReference type="Proteomes" id="UP000033647"/>
    </source>
</evidence>
<evidence type="ECO:0000256" key="3">
    <source>
        <dbReference type="ARBA" id="ARBA00022692"/>
    </source>
</evidence>
<keyword evidence="2" id="KW-0813">Transport</keyword>
<organism evidence="7 8">
    <name type="scientific">Zymoseptoria brevis</name>
    <dbReference type="NCBI Taxonomy" id="1047168"/>
    <lineage>
        <taxon>Eukaryota</taxon>
        <taxon>Fungi</taxon>
        <taxon>Dikarya</taxon>
        <taxon>Ascomycota</taxon>
        <taxon>Pezizomycotina</taxon>
        <taxon>Dothideomycetes</taxon>
        <taxon>Dothideomycetidae</taxon>
        <taxon>Mycosphaerellales</taxon>
        <taxon>Mycosphaerellaceae</taxon>
        <taxon>Zymoseptoria</taxon>
    </lineage>
</organism>
<comment type="subcellular location">
    <subcellularLocation>
        <location evidence="1">Membrane</location>
        <topology evidence="1">Multi-pass membrane protein</topology>
    </subcellularLocation>
</comment>
<dbReference type="InterPro" id="IPR036259">
    <property type="entry name" value="MFS_trans_sf"/>
</dbReference>
<feature type="transmembrane region" description="Helical" evidence="6">
    <location>
        <begin position="296"/>
        <end position="314"/>
    </location>
</feature>
<feature type="transmembrane region" description="Helical" evidence="6">
    <location>
        <begin position="139"/>
        <end position="163"/>
    </location>
</feature>
<feature type="transmembrane region" description="Helical" evidence="6">
    <location>
        <begin position="385"/>
        <end position="405"/>
    </location>
</feature>
<reference evidence="7 8" key="1">
    <citation type="submission" date="2015-03" db="EMBL/GenBank/DDBJ databases">
        <title>RNA-seq based gene annotation and comparative genomics of four Zymoseptoria species reveal species-specific pathogenicity related genes and transposable element activity.</title>
        <authorList>
            <person name="Grandaubert J."/>
            <person name="Bhattacharyya A."/>
            <person name="Stukenbrock E.H."/>
        </authorList>
    </citation>
    <scope>NUCLEOTIDE SEQUENCE [LARGE SCALE GENOMIC DNA]</scope>
    <source>
        <strain evidence="7 8">Zb18110</strain>
    </source>
</reference>
<sequence>MNFWTKYVVPKDRSTSLPMPDLNTVDINDKAIERRIATPAPSTTTTPTSNILTQLSLTGQRYNIVVALFFVPYVLAEFPSNLALKYFSPSKWIARIMVSWGIVTICTAAVSTYGGLITVRIFLGLAEAGFFPGNARPAWAIFASSVAVAGAFSGLLATAISFLNGRAGLSGWQWLFILEGIPSVLVGVAVFKYLPDWPQTAHWLTPSERAFAVKRLGPYAPSMNDKHFDAKVAKDTLCNGMFWLYAAQYFLMTNSLHAFGYFAPTIVASLGFSVALVVMVGNCVHSDRTQERSRHILAALGLVGTGYLLLAVVHNWGVRYFAVCRIACTNAAVMPFVAHRTATISGSTATALATGGMIALANTGGITAPFLFPSDTGPMYAMGKWTIFAFLVVAAGMTGCTWWVYGSYAGYRVEGVGTEGRVE</sequence>
<feature type="transmembrane region" description="Helical" evidence="6">
    <location>
        <begin position="62"/>
        <end position="84"/>
    </location>
</feature>
<evidence type="ECO:0000256" key="5">
    <source>
        <dbReference type="ARBA" id="ARBA00023136"/>
    </source>
</evidence>
<feature type="transmembrane region" description="Helical" evidence="6">
    <location>
        <begin position="261"/>
        <end position="284"/>
    </location>
</feature>
<dbReference type="Gene3D" id="1.20.1250.20">
    <property type="entry name" value="MFS general substrate transporter like domains"/>
    <property type="match status" value="1"/>
</dbReference>
<dbReference type="PANTHER" id="PTHR43791:SF49">
    <property type="entry name" value="TRANSPORTER, PUTATIVE (AFU_ORTHOLOGUE AFUA_4G04250)-RELATED"/>
    <property type="match status" value="1"/>
</dbReference>
<dbReference type="AlphaFoldDB" id="A0A0F4GZF0"/>
<dbReference type="InterPro" id="IPR011701">
    <property type="entry name" value="MFS"/>
</dbReference>
<dbReference type="SUPFAM" id="SSF103473">
    <property type="entry name" value="MFS general substrate transporter"/>
    <property type="match status" value="1"/>
</dbReference>
<accession>A0A0F4GZF0</accession>
<name>A0A0F4GZF0_9PEZI</name>
<keyword evidence="3 6" id="KW-0812">Transmembrane</keyword>
<evidence type="ECO:0000313" key="7">
    <source>
        <dbReference type="EMBL" id="KJY01576.1"/>
    </source>
</evidence>
<feature type="transmembrane region" description="Helical" evidence="6">
    <location>
        <begin position="96"/>
        <end position="119"/>
    </location>
</feature>
<proteinExistence type="predicted"/>
<feature type="transmembrane region" description="Helical" evidence="6">
    <location>
        <begin position="175"/>
        <end position="194"/>
    </location>
</feature>
<keyword evidence="4 6" id="KW-1133">Transmembrane helix</keyword>
<feature type="transmembrane region" description="Helical" evidence="6">
    <location>
        <begin position="350"/>
        <end position="373"/>
    </location>
</feature>
<dbReference type="PANTHER" id="PTHR43791">
    <property type="entry name" value="PERMEASE-RELATED"/>
    <property type="match status" value="1"/>
</dbReference>